<evidence type="ECO:0000313" key="1">
    <source>
        <dbReference type="EMBL" id="GAA0248303.1"/>
    </source>
</evidence>
<evidence type="ECO:0000313" key="2">
    <source>
        <dbReference type="Proteomes" id="UP001500967"/>
    </source>
</evidence>
<dbReference type="EMBL" id="BAAAGX010000014">
    <property type="protein sequence ID" value="GAA0248303.1"/>
    <property type="molecule type" value="Genomic_DNA"/>
</dbReference>
<accession>A0ABP3E003</accession>
<dbReference type="RefSeq" id="WP_344650070.1">
    <property type="nucleotide sequence ID" value="NZ_BAAAGX010000014.1"/>
</dbReference>
<comment type="caution">
    <text evidence="1">The sequence shown here is derived from an EMBL/GenBank/DDBJ whole genome shotgun (WGS) entry which is preliminary data.</text>
</comment>
<keyword evidence="2" id="KW-1185">Reference proteome</keyword>
<organism evidence="1 2">
    <name type="scientific">Cryptosporangium japonicum</name>
    <dbReference type="NCBI Taxonomy" id="80872"/>
    <lineage>
        <taxon>Bacteria</taxon>
        <taxon>Bacillati</taxon>
        <taxon>Actinomycetota</taxon>
        <taxon>Actinomycetes</taxon>
        <taxon>Cryptosporangiales</taxon>
        <taxon>Cryptosporangiaceae</taxon>
        <taxon>Cryptosporangium</taxon>
    </lineage>
</organism>
<reference evidence="2" key="1">
    <citation type="journal article" date="2019" name="Int. J. Syst. Evol. Microbiol.">
        <title>The Global Catalogue of Microorganisms (GCM) 10K type strain sequencing project: providing services to taxonomists for standard genome sequencing and annotation.</title>
        <authorList>
            <consortium name="The Broad Institute Genomics Platform"/>
            <consortium name="The Broad Institute Genome Sequencing Center for Infectious Disease"/>
            <person name="Wu L."/>
            <person name="Ma J."/>
        </authorList>
    </citation>
    <scope>NUCLEOTIDE SEQUENCE [LARGE SCALE GENOMIC DNA]</scope>
    <source>
        <strain evidence="2">JCM 10425</strain>
    </source>
</reference>
<name>A0ABP3E003_9ACTN</name>
<protein>
    <submittedName>
        <fullName evidence="1">Uncharacterized protein</fullName>
    </submittedName>
</protein>
<dbReference type="Proteomes" id="UP001500967">
    <property type="component" value="Unassembled WGS sequence"/>
</dbReference>
<proteinExistence type="predicted"/>
<gene>
    <name evidence="1" type="ORF">GCM10009539_37000</name>
</gene>
<sequence>MNTIVGTNDSGAGAGELDAELIDCQSPADVLQATGRWLASRLANREFEWHATRRSLEAKVAGRLERIGFVGSKYNRTGRLIEVQAVNLGVYDEGLGRWRRLHAPLTVSRPPSVANIVCYSSYLDLSPKSTLLTDPQKRVAAAGALVAELEEIALPWLGATRDPTELAGAVPDGLLRPWAFAQDLLEYLVSLGLTDQAQALIRRFTAISAAHAEAFAEGRRMAVAGERPTWHSAPAFGWSSEVLDLV</sequence>